<dbReference type="InterPro" id="IPR000873">
    <property type="entry name" value="AMP-dep_synth/lig_dom"/>
</dbReference>
<dbReference type="GO" id="GO:0006085">
    <property type="term" value="P:acetyl-CoA biosynthetic process"/>
    <property type="evidence" value="ECO:0007669"/>
    <property type="project" value="TreeGrafter"/>
</dbReference>
<dbReference type="SUPFAM" id="SSF56801">
    <property type="entry name" value="Acetyl-CoA synthetase-like"/>
    <property type="match status" value="1"/>
</dbReference>
<gene>
    <name evidence="9" type="ORF">HNQ62_001219</name>
</gene>
<dbReference type="InterPro" id="IPR032387">
    <property type="entry name" value="ACAS_N"/>
</dbReference>
<dbReference type="PROSITE" id="PS00455">
    <property type="entry name" value="AMP_BINDING"/>
    <property type="match status" value="1"/>
</dbReference>
<evidence type="ECO:0000256" key="3">
    <source>
        <dbReference type="ARBA" id="ARBA00022741"/>
    </source>
</evidence>
<keyword evidence="5" id="KW-0812">Transmembrane</keyword>
<keyword evidence="5" id="KW-0472">Membrane</keyword>
<evidence type="ECO:0000313" key="9">
    <source>
        <dbReference type="EMBL" id="MBB5253458.1"/>
    </source>
</evidence>
<dbReference type="PANTHER" id="PTHR24095">
    <property type="entry name" value="ACETYL-COENZYME A SYNTHETASE"/>
    <property type="match status" value="1"/>
</dbReference>
<dbReference type="Gene3D" id="3.30.300.30">
    <property type="match status" value="1"/>
</dbReference>
<sequence length="576" mass="65080">MGYAKTSSRIDMDYFTLYQYSIEHPEKYWSSFANKLEWFSKWNSVIIRDKYIAKWFVNGKTNIAYNSVNTHQGKALIWYGEEGKRIEITYDELNRLSNSIANLLKKRGIKKGMRIAIYSPNSILTLASILGTAKIGAIYTLIFAGLGIEAIKSRLNDFNPDLVISSRKTFRRGKEIPLLIEGDINFERNDEDEIRKLLDSDEVKVEEIEANEPLKVMYTSGTTGKPKGVILPHGAWMVGDYTVFDLLFGLKPGDKVLTTTDVGWITFSRIMYGTLLHGSTFIFMEGAPDYPKDRLVKIIEEEQPKVLFTSPTLIRLLMKYDIKLPRVEYIATAGEIFDEKNWNYALKIADKVTDVYGQSELGYVVGIPYSLESIKPKIGYAGVPFPGIVLDTLDDEGKTVRNKPGYLVAKTPFPTQFIGILNNEKKFTEYFEKFGFHDTGDLAIFDGTYIKIVGRADDMIKVAGHRITSGEVESIIASIDGVKDVAVVGIPDEIRGEKLAIFIVGKVDKEEIKRKVLDALGPIYVIHDVYVVEKLPKSRSGKTVRRILRDILLNKEIDASILEDPEVVKEIKDEIS</sequence>
<keyword evidence="5" id="KW-1133">Transmembrane helix</keyword>
<dbReference type="EMBL" id="JACHFY010000004">
    <property type="protein sequence ID" value="MBB5253458.1"/>
    <property type="molecule type" value="Genomic_DNA"/>
</dbReference>
<dbReference type="Proteomes" id="UP000582213">
    <property type="component" value="Unassembled WGS sequence"/>
</dbReference>
<dbReference type="InterPro" id="IPR045851">
    <property type="entry name" value="AMP-bd_C_sf"/>
</dbReference>
<feature type="transmembrane region" description="Helical" evidence="5">
    <location>
        <begin position="115"/>
        <end position="148"/>
    </location>
</feature>
<feature type="domain" description="Acetyl-coenzyme A synthetase N-terminal" evidence="8">
    <location>
        <begin position="14"/>
        <end position="66"/>
    </location>
</feature>
<evidence type="ECO:0000259" key="6">
    <source>
        <dbReference type="Pfam" id="PF00501"/>
    </source>
</evidence>
<dbReference type="GO" id="GO:0005524">
    <property type="term" value="F:ATP binding"/>
    <property type="evidence" value="ECO:0007669"/>
    <property type="project" value="UniProtKB-KW"/>
</dbReference>
<evidence type="ECO:0000259" key="7">
    <source>
        <dbReference type="Pfam" id="PF13193"/>
    </source>
</evidence>
<feature type="domain" description="AMP-binding enzyme C-terminal" evidence="7">
    <location>
        <begin position="471"/>
        <end position="542"/>
    </location>
</feature>
<evidence type="ECO:0000256" key="2">
    <source>
        <dbReference type="ARBA" id="ARBA00022598"/>
    </source>
</evidence>
<dbReference type="InterPro" id="IPR042099">
    <property type="entry name" value="ANL_N_sf"/>
</dbReference>
<dbReference type="PANTHER" id="PTHR24095:SF232">
    <property type="entry name" value="ACETYL-COENZYME A SYNTHETASE"/>
    <property type="match status" value="1"/>
</dbReference>
<comment type="similarity">
    <text evidence="1">Belongs to the ATP-dependent AMP-binding enzyme family.</text>
</comment>
<protein>
    <submittedName>
        <fullName evidence="9">Acetyl-CoA synthetase</fullName>
        <ecNumber evidence="9">6.2.1.1</ecNumber>
    </submittedName>
</protein>
<keyword evidence="3" id="KW-0547">Nucleotide-binding</keyword>
<evidence type="ECO:0000256" key="4">
    <source>
        <dbReference type="ARBA" id="ARBA00022840"/>
    </source>
</evidence>
<evidence type="ECO:0000256" key="1">
    <source>
        <dbReference type="ARBA" id="ARBA00006432"/>
    </source>
</evidence>
<feature type="domain" description="AMP-dependent synthetase/ligase" evidence="6">
    <location>
        <begin position="73"/>
        <end position="412"/>
    </location>
</feature>
<evidence type="ECO:0000259" key="8">
    <source>
        <dbReference type="Pfam" id="PF16177"/>
    </source>
</evidence>
<comment type="caution">
    <text evidence="9">The sequence shown here is derived from an EMBL/GenBank/DDBJ whole genome shotgun (WGS) entry which is preliminary data.</text>
</comment>
<dbReference type="Gene3D" id="3.40.50.12780">
    <property type="entry name" value="N-terminal domain of ligase-like"/>
    <property type="match status" value="1"/>
</dbReference>
<keyword evidence="2 9" id="KW-0436">Ligase</keyword>
<reference evidence="9 10" key="1">
    <citation type="submission" date="2020-08" db="EMBL/GenBank/DDBJ databases">
        <title>Genomic Encyclopedia of Type Strains, Phase IV (KMG-IV): sequencing the most valuable type-strain genomes for metagenomic binning, comparative biology and taxonomic classification.</title>
        <authorList>
            <person name="Goeker M."/>
        </authorList>
    </citation>
    <scope>NUCLEOTIDE SEQUENCE [LARGE SCALE GENOMIC DNA]</scope>
    <source>
        <strain evidence="9 10">DSM 12421</strain>
    </source>
</reference>
<dbReference type="AlphaFoldDB" id="A0A7J9RR70"/>
<dbReference type="Pfam" id="PF13193">
    <property type="entry name" value="AMP-binding_C"/>
    <property type="match status" value="1"/>
</dbReference>
<dbReference type="EC" id="6.2.1.1" evidence="9"/>
<organism evidence="9 10">
    <name type="scientific">Sulfurisphaera ohwakuensis</name>
    <dbReference type="NCBI Taxonomy" id="69656"/>
    <lineage>
        <taxon>Archaea</taxon>
        <taxon>Thermoproteota</taxon>
        <taxon>Thermoprotei</taxon>
        <taxon>Sulfolobales</taxon>
        <taxon>Sulfolobaceae</taxon>
        <taxon>Sulfurisphaera</taxon>
    </lineage>
</organism>
<dbReference type="Pfam" id="PF16177">
    <property type="entry name" value="ACAS_N"/>
    <property type="match status" value="1"/>
</dbReference>
<evidence type="ECO:0000313" key="10">
    <source>
        <dbReference type="Proteomes" id="UP000582213"/>
    </source>
</evidence>
<dbReference type="InterPro" id="IPR020845">
    <property type="entry name" value="AMP-binding_CS"/>
</dbReference>
<name>A0A7J9RR70_SULOH</name>
<dbReference type="Pfam" id="PF00501">
    <property type="entry name" value="AMP-binding"/>
    <property type="match status" value="1"/>
</dbReference>
<accession>A0A7J9RR70</accession>
<evidence type="ECO:0000256" key="5">
    <source>
        <dbReference type="SAM" id="Phobius"/>
    </source>
</evidence>
<dbReference type="GO" id="GO:0003987">
    <property type="term" value="F:acetate-CoA ligase activity"/>
    <property type="evidence" value="ECO:0007669"/>
    <property type="project" value="UniProtKB-EC"/>
</dbReference>
<keyword evidence="4" id="KW-0067">ATP-binding</keyword>
<proteinExistence type="inferred from homology"/>
<dbReference type="InterPro" id="IPR025110">
    <property type="entry name" value="AMP-bd_C"/>
</dbReference>